<accession>A0A6B0V9H9</accession>
<feature type="transmembrane region" description="Helical" evidence="1">
    <location>
        <begin position="70"/>
        <end position="92"/>
    </location>
</feature>
<keyword evidence="1" id="KW-1133">Transmembrane helix</keyword>
<sequence>MHGCQLTLLCRSLFLQGLHSLLETRTHLLAEVLCSLGVLVLHRLVVLFQFTPLLHHLGDLLSVSFLEVPLGLLEGVVLVLAVEVAEVVVHWALCRGAWRGARGGAWSRAGRLLLLLHAAVVVVVLVLLARRPLSLLLAALAFRGAADKLHPREDIHSAGEEHGKAAQAHGASLAAVGSRLVPVVKALAHALVVDVVEEAVLGHQQGVTLEVPFQAPVRLHPVAATAAATSLPHLAPTLHVVVATRLHNVADVPLWVHLAAVLEDAELVLAADCLGVWIRDPALALGQVLVVDAAVAAQEGHHGLEVAQVRVHAAGHRFNVGFHAVGRDVDEQKRQGGGVRDHFDVRHRLGEYDFVGPVHSAATAAVGTPLSTRLKARL</sequence>
<dbReference type="AlphaFoldDB" id="A0A6B0V9H9"/>
<proteinExistence type="predicted"/>
<evidence type="ECO:0000256" key="1">
    <source>
        <dbReference type="SAM" id="Phobius"/>
    </source>
</evidence>
<organism evidence="2">
    <name type="scientific">Ixodes ricinus</name>
    <name type="common">Common tick</name>
    <name type="synonym">Acarus ricinus</name>
    <dbReference type="NCBI Taxonomy" id="34613"/>
    <lineage>
        <taxon>Eukaryota</taxon>
        <taxon>Metazoa</taxon>
        <taxon>Ecdysozoa</taxon>
        <taxon>Arthropoda</taxon>
        <taxon>Chelicerata</taxon>
        <taxon>Arachnida</taxon>
        <taxon>Acari</taxon>
        <taxon>Parasitiformes</taxon>
        <taxon>Ixodida</taxon>
        <taxon>Ixodoidea</taxon>
        <taxon>Ixodidae</taxon>
        <taxon>Ixodinae</taxon>
        <taxon>Ixodes</taxon>
    </lineage>
</organism>
<keyword evidence="1" id="KW-0812">Transmembrane</keyword>
<name>A0A6B0V9H9_IXORI</name>
<feature type="transmembrane region" description="Helical" evidence="1">
    <location>
        <begin position="28"/>
        <end position="50"/>
    </location>
</feature>
<evidence type="ECO:0000313" key="2">
    <source>
        <dbReference type="EMBL" id="MXU98913.1"/>
    </source>
</evidence>
<reference evidence="2" key="1">
    <citation type="submission" date="2019-12" db="EMBL/GenBank/DDBJ databases">
        <title>An insight into the sialome of adult female Ixodes ricinus ticks feeding for 6 days.</title>
        <authorList>
            <person name="Perner J."/>
            <person name="Ribeiro J.M.C."/>
        </authorList>
    </citation>
    <scope>NUCLEOTIDE SEQUENCE</scope>
    <source>
        <strain evidence="2">Semi-engorged</strain>
        <tissue evidence="2">Salivary glands</tissue>
    </source>
</reference>
<dbReference type="EMBL" id="GIFC01016830">
    <property type="protein sequence ID" value="MXU98913.1"/>
    <property type="molecule type" value="Transcribed_RNA"/>
</dbReference>
<feature type="transmembrane region" description="Helical" evidence="1">
    <location>
        <begin position="112"/>
        <end position="129"/>
    </location>
</feature>
<protein>
    <submittedName>
        <fullName evidence="2">Uncharacterized protein</fullName>
    </submittedName>
</protein>
<keyword evidence="1" id="KW-0472">Membrane</keyword>